<dbReference type="InterPro" id="IPR017473">
    <property type="entry name" value="Undecaprenyl-P_gluc_Ptfrase"/>
</dbReference>
<gene>
    <name evidence="9" type="ORF">FOB72_25235</name>
</gene>
<keyword evidence="3 9" id="KW-0808">Transferase</keyword>
<dbReference type="InterPro" id="IPR003362">
    <property type="entry name" value="Bact_transf"/>
</dbReference>
<evidence type="ECO:0000256" key="5">
    <source>
        <dbReference type="ARBA" id="ARBA00022989"/>
    </source>
</evidence>
<accession>A0A5P2HC48</accession>
<dbReference type="GO" id="GO:0089702">
    <property type="term" value="F:undecaprenyl-phosphate glucose phosphotransferase activity"/>
    <property type="evidence" value="ECO:0007669"/>
    <property type="project" value="UniProtKB-EC"/>
</dbReference>
<organism evidence="9 10">
    <name type="scientific">Cupriavidus pauculus</name>
    <dbReference type="NCBI Taxonomy" id="82633"/>
    <lineage>
        <taxon>Bacteria</taxon>
        <taxon>Pseudomonadati</taxon>
        <taxon>Pseudomonadota</taxon>
        <taxon>Betaproteobacteria</taxon>
        <taxon>Burkholderiales</taxon>
        <taxon>Burkholderiaceae</taxon>
        <taxon>Cupriavidus</taxon>
    </lineage>
</organism>
<feature type="transmembrane region" description="Helical" evidence="7">
    <location>
        <begin position="51"/>
        <end position="70"/>
    </location>
</feature>
<keyword evidence="6 7" id="KW-0472">Membrane</keyword>
<feature type="transmembrane region" description="Helical" evidence="7">
    <location>
        <begin position="82"/>
        <end position="103"/>
    </location>
</feature>
<dbReference type="InterPro" id="IPR017475">
    <property type="entry name" value="EPS_sugar_tfrase"/>
</dbReference>
<dbReference type="EMBL" id="CP044067">
    <property type="protein sequence ID" value="QET05328.1"/>
    <property type="molecule type" value="Genomic_DNA"/>
</dbReference>
<evidence type="ECO:0000259" key="8">
    <source>
        <dbReference type="Pfam" id="PF02397"/>
    </source>
</evidence>
<dbReference type="Gene3D" id="3.40.50.720">
    <property type="entry name" value="NAD(P)-binding Rossmann-like Domain"/>
    <property type="match status" value="1"/>
</dbReference>
<feature type="domain" description="Bacterial sugar transferase" evidence="8">
    <location>
        <begin position="279"/>
        <end position="462"/>
    </location>
</feature>
<reference evidence="9 10" key="1">
    <citation type="submission" date="2019-09" db="EMBL/GenBank/DDBJ databases">
        <title>FDA dAtabase for Regulatory Grade micrObial Sequences (FDA-ARGOS): Supporting development and validation of Infectious Disease Dx tests.</title>
        <authorList>
            <person name="Sciortino C."/>
            <person name="Tallon L."/>
            <person name="Sadzewicz L."/>
            <person name="Vavikolanu K."/>
            <person name="Mehta A."/>
            <person name="Aluvathingal J."/>
            <person name="Nadendla S."/>
            <person name="Nandy P."/>
            <person name="Geyer C."/>
            <person name="Yan Y."/>
            <person name="Sichtig H."/>
        </authorList>
    </citation>
    <scope>NUCLEOTIDE SEQUENCE [LARGE SCALE GENOMIC DNA]</scope>
    <source>
        <strain evidence="9 10">FDAARGOS_664</strain>
    </source>
</reference>
<dbReference type="NCBIfam" id="TIGR03023">
    <property type="entry name" value="WcaJ_sugtrans"/>
    <property type="match status" value="1"/>
</dbReference>
<dbReference type="NCBIfam" id="TIGR03025">
    <property type="entry name" value="EPS_sugtrans"/>
    <property type="match status" value="1"/>
</dbReference>
<dbReference type="PANTHER" id="PTHR30576">
    <property type="entry name" value="COLANIC BIOSYNTHESIS UDP-GLUCOSE LIPID CARRIER TRANSFERASE"/>
    <property type="match status" value="1"/>
</dbReference>
<evidence type="ECO:0000256" key="4">
    <source>
        <dbReference type="ARBA" id="ARBA00022692"/>
    </source>
</evidence>
<feature type="transmembrane region" description="Helical" evidence="7">
    <location>
        <begin position="285"/>
        <end position="305"/>
    </location>
</feature>
<name>A0A5P2HC48_9BURK</name>
<evidence type="ECO:0000313" key="9">
    <source>
        <dbReference type="EMBL" id="QET05328.1"/>
    </source>
</evidence>
<dbReference type="PANTHER" id="PTHR30576:SF0">
    <property type="entry name" value="UNDECAPRENYL-PHOSPHATE N-ACETYLGALACTOSAMINYL 1-PHOSPHATE TRANSFERASE-RELATED"/>
    <property type="match status" value="1"/>
</dbReference>
<dbReference type="GO" id="GO:0016020">
    <property type="term" value="C:membrane"/>
    <property type="evidence" value="ECO:0007669"/>
    <property type="project" value="UniProtKB-SubCell"/>
</dbReference>
<evidence type="ECO:0000256" key="7">
    <source>
        <dbReference type="SAM" id="Phobius"/>
    </source>
</evidence>
<dbReference type="SUPFAM" id="SSF51735">
    <property type="entry name" value="NAD(P)-binding Rossmann-fold domains"/>
    <property type="match status" value="1"/>
</dbReference>
<comment type="subcellular location">
    <subcellularLocation>
        <location evidence="1">Membrane</location>
        <topology evidence="1">Multi-pass membrane protein</topology>
    </subcellularLocation>
</comment>
<evidence type="ECO:0000256" key="3">
    <source>
        <dbReference type="ARBA" id="ARBA00022679"/>
    </source>
</evidence>
<dbReference type="Pfam" id="PF13727">
    <property type="entry name" value="CoA_binding_3"/>
    <property type="match status" value="1"/>
</dbReference>
<dbReference type="Pfam" id="PF02397">
    <property type="entry name" value="Bac_transf"/>
    <property type="match status" value="1"/>
</dbReference>
<keyword evidence="4 7" id="KW-0812">Transmembrane</keyword>
<evidence type="ECO:0000256" key="2">
    <source>
        <dbReference type="ARBA" id="ARBA00006464"/>
    </source>
</evidence>
<evidence type="ECO:0000256" key="6">
    <source>
        <dbReference type="ARBA" id="ARBA00023136"/>
    </source>
</evidence>
<sequence>MVSGDPRYDSVPVVSSELAARMADMFCVALGAMAAYRGLGSMAGWSAWPSAFAGMVTCLGALMMPAFGVYQSWRGRSMTELVFRLTLGWSSALLAGYALALLFHRANDEPAAWYVGWYGLSWVSMVVLRMVAYGIMRALRSRGFDTRYVAIVGCNEHGRSLIERLQTHANAGWVPVCVFDARAVSGAAASGLPVYNSLPAFARRVRQQRVKELWLALPMHEERAIGDVLREFEHDFVNIRFLPNVRNLVPKSAQVSELLGAPAINLVASPGSGEAVFFKAVFDRLFSAAALICLSPLMLLIALAIKATSPGPVFFRQTRKGIDGREFQIYKFRSMVVHAEAAGTVTQARRNDARITPLGRFLRRTSLDELPQFINVMRGEMSVVGPRPHAVQHDDQYKSLLKGYMLRYRVKPGITGWAQVNGCRGETEQVQKMADRLYFDLYYMQHWSLWLDMRIVWMTLCKGFTGANAY</sequence>
<dbReference type="Proteomes" id="UP000322822">
    <property type="component" value="Chromosome 2"/>
</dbReference>
<feature type="transmembrane region" description="Helical" evidence="7">
    <location>
        <begin position="115"/>
        <end position="135"/>
    </location>
</feature>
<dbReference type="InterPro" id="IPR036291">
    <property type="entry name" value="NAD(P)-bd_dom_sf"/>
</dbReference>
<protein>
    <submittedName>
        <fullName evidence="9">Undecaprenyl-phosphate glucose phosphotransferase</fullName>
        <ecNumber evidence="9">2.7.8.31</ecNumber>
    </submittedName>
</protein>
<keyword evidence="5 7" id="KW-1133">Transmembrane helix</keyword>
<dbReference type="EC" id="2.7.8.31" evidence="9"/>
<evidence type="ECO:0000313" key="10">
    <source>
        <dbReference type="Proteomes" id="UP000322822"/>
    </source>
</evidence>
<dbReference type="OrthoDB" id="9808602at2"/>
<proteinExistence type="inferred from homology"/>
<evidence type="ECO:0000256" key="1">
    <source>
        <dbReference type="ARBA" id="ARBA00004141"/>
    </source>
</evidence>
<comment type="similarity">
    <text evidence="2">Belongs to the bacterial sugar transferase family.</text>
</comment>
<dbReference type="AlphaFoldDB" id="A0A5P2HC48"/>